<protein>
    <submittedName>
        <fullName evidence="1">Uncharacterized protein</fullName>
    </submittedName>
</protein>
<name>A0A644YWB1_9ZZZZ</name>
<organism evidence="1">
    <name type="scientific">bioreactor metagenome</name>
    <dbReference type="NCBI Taxonomy" id="1076179"/>
    <lineage>
        <taxon>unclassified sequences</taxon>
        <taxon>metagenomes</taxon>
        <taxon>ecological metagenomes</taxon>
    </lineage>
</organism>
<dbReference type="AlphaFoldDB" id="A0A644YWB1"/>
<sequence length="219" mass="24635">MIQFQDIRNHEDIHTFIAHGDHVMKALGYTEHSFPHASITADRASKILAQLGYTDREQELAKIAGYLHDIGNLINRVDHAHSGGIMAFQILSQMGMSALEIAQIISAIGSHDEATAVPVNPISAALILADKSDVRRTRVRNRNTTAFDIHDRVNYAVEHSTLLIDEAKTEITLNVTIDPQICLPMEYFEIFIGRMLLCRRAAEYLKLRFGLVINTMRML</sequence>
<comment type="caution">
    <text evidence="1">The sequence shown here is derived from an EMBL/GenBank/DDBJ whole genome shotgun (WGS) entry which is preliminary data.</text>
</comment>
<gene>
    <name evidence="1" type="ORF">SDC9_79467</name>
</gene>
<dbReference type="EMBL" id="VSSQ01006497">
    <property type="protein sequence ID" value="MPM32900.1"/>
    <property type="molecule type" value="Genomic_DNA"/>
</dbReference>
<reference evidence="1" key="1">
    <citation type="submission" date="2019-08" db="EMBL/GenBank/DDBJ databases">
        <authorList>
            <person name="Kucharzyk K."/>
            <person name="Murdoch R.W."/>
            <person name="Higgins S."/>
            <person name="Loffler F."/>
        </authorList>
    </citation>
    <scope>NUCLEOTIDE SEQUENCE</scope>
</reference>
<dbReference type="SUPFAM" id="SSF109604">
    <property type="entry name" value="HD-domain/PDEase-like"/>
    <property type="match status" value="1"/>
</dbReference>
<evidence type="ECO:0000313" key="1">
    <source>
        <dbReference type="EMBL" id="MPM32900.1"/>
    </source>
</evidence>
<dbReference type="Gene3D" id="1.10.3210.10">
    <property type="entry name" value="Hypothetical protein af1432"/>
    <property type="match status" value="1"/>
</dbReference>
<proteinExistence type="predicted"/>
<accession>A0A644YWB1</accession>